<dbReference type="PANTHER" id="PTHR35802:SF1">
    <property type="entry name" value="PROTEASE SYNTHASE AND SPORULATION PROTEIN PAI 2"/>
    <property type="match status" value="1"/>
</dbReference>
<name>A0A1H7DG37_9RHOB</name>
<keyword evidence="2" id="KW-1185">Reference proteome</keyword>
<reference evidence="1 2" key="1">
    <citation type="submission" date="2016-10" db="EMBL/GenBank/DDBJ databases">
        <authorList>
            <person name="de Groot N.N."/>
        </authorList>
    </citation>
    <scope>NUCLEOTIDE SEQUENCE [LARGE SCALE GENOMIC DNA]</scope>
    <source>
        <strain evidence="1 2">DSM 29340</strain>
    </source>
</reference>
<dbReference type="PIRSF" id="PIRSF010372">
    <property type="entry name" value="PaiB"/>
    <property type="match status" value="1"/>
</dbReference>
<dbReference type="Pfam" id="PF04299">
    <property type="entry name" value="FMN_bind_2"/>
    <property type="match status" value="1"/>
</dbReference>
<dbReference type="EMBL" id="FNYD01000011">
    <property type="protein sequence ID" value="SEK00761.1"/>
    <property type="molecule type" value="Genomic_DNA"/>
</dbReference>
<dbReference type="OrthoDB" id="9794948at2"/>
<dbReference type="Gene3D" id="2.30.110.10">
    <property type="entry name" value="Electron Transport, Fmn-binding Protein, Chain A"/>
    <property type="match status" value="1"/>
</dbReference>
<evidence type="ECO:0000313" key="1">
    <source>
        <dbReference type="EMBL" id="SEK00761.1"/>
    </source>
</evidence>
<proteinExistence type="predicted"/>
<dbReference type="InterPro" id="IPR012349">
    <property type="entry name" value="Split_barrel_FMN-bd"/>
</dbReference>
<dbReference type="InterPro" id="IPR007396">
    <property type="entry name" value="TR_PAI2-type"/>
</dbReference>
<sequence>MHPNPVFRTAGRDRNLAFARDRAFGMLAVADDAAPLLSHVPFVLSEAGGHADLHLVRSNPIIRVLARPRPARIAVSGPDSYVSPDWYGAEDQVPTWNYVAVHLTGLLELRPVDELPALLDRQSARFEERLQPKPPWTTAKMTPDALDRMMRVIVPCRLRIEAVDGTWKLNQNKAEAERLRAAEAVAKDGIGHELQALAQLMREA</sequence>
<dbReference type="Proteomes" id="UP000199379">
    <property type="component" value="Unassembled WGS sequence"/>
</dbReference>
<protein>
    <submittedName>
        <fullName evidence="1">Negative transcriptional regulator, PaiB family</fullName>
    </submittedName>
</protein>
<gene>
    <name evidence="1" type="ORF">SAMN05444007_111102</name>
</gene>
<dbReference type="PANTHER" id="PTHR35802">
    <property type="entry name" value="PROTEASE SYNTHASE AND SPORULATION PROTEIN PAI 2"/>
    <property type="match status" value="1"/>
</dbReference>
<accession>A0A1H7DG37</accession>
<organism evidence="1 2">
    <name type="scientific">Cribrihabitans marinus</name>
    <dbReference type="NCBI Taxonomy" id="1227549"/>
    <lineage>
        <taxon>Bacteria</taxon>
        <taxon>Pseudomonadati</taxon>
        <taxon>Pseudomonadota</taxon>
        <taxon>Alphaproteobacteria</taxon>
        <taxon>Rhodobacterales</taxon>
        <taxon>Paracoccaceae</taxon>
        <taxon>Cribrihabitans</taxon>
    </lineage>
</organism>
<dbReference type="AlphaFoldDB" id="A0A1H7DG37"/>
<dbReference type="STRING" id="1227549.SAMN05444007_111102"/>
<dbReference type="RefSeq" id="WP_092370036.1">
    <property type="nucleotide sequence ID" value="NZ_BMGV01000011.1"/>
</dbReference>
<evidence type="ECO:0000313" key="2">
    <source>
        <dbReference type="Proteomes" id="UP000199379"/>
    </source>
</evidence>
<dbReference type="SUPFAM" id="SSF50475">
    <property type="entry name" value="FMN-binding split barrel"/>
    <property type="match status" value="1"/>
</dbReference>